<dbReference type="RefSeq" id="WP_076349518.1">
    <property type="nucleotide sequence ID" value="NZ_CP019082.1"/>
</dbReference>
<dbReference type="InterPro" id="IPR000866">
    <property type="entry name" value="AhpC/TSA"/>
</dbReference>
<protein>
    <submittedName>
        <fullName evidence="7">Thiol-disulfide oxidoreductase ResA</fullName>
    </submittedName>
</protein>
<evidence type="ECO:0000256" key="2">
    <source>
        <dbReference type="ARBA" id="ARBA00022748"/>
    </source>
</evidence>
<dbReference type="GO" id="GO:0016491">
    <property type="term" value="F:oxidoreductase activity"/>
    <property type="evidence" value="ECO:0007669"/>
    <property type="project" value="InterPro"/>
</dbReference>
<keyword evidence="2" id="KW-0201">Cytochrome c-type biogenesis</keyword>
<dbReference type="Proteomes" id="UP000186309">
    <property type="component" value="Chromosome"/>
</dbReference>
<organism evidence="7 8">
    <name type="scientific">Paludisphaera borealis</name>
    <dbReference type="NCBI Taxonomy" id="1387353"/>
    <lineage>
        <taxon>Bacteria</taxon>
        <taxon>Pseudomonadati</taxon>
        <taxon>Planctomycetota</taxon>
        <taxon>Planctomycetia</taxon>
        <taxon>Isosphaerales</taxon>
        <taxon>Isosphaeraceae</taxon>
        <taxon>Paludisphaera</taxon>
    </lineage>
</organism>
<dbReference type="GO" id="GO:0030313">
    <property type="term" value="C:cell envelope"/>
    <property type="evidence" value="ECO:0007669"/>
    <property type="project" value="UniProtKB-SubCell"/>
</dbReference>
<keyword evidence="4" id="KW-0676">Redox-active center</keyword>
<dbReference type="EMBL" id="CP019082">
    <property type="protein sequence ID" value="APW63122.1"/>
    <property type="molecule type" value="Genomic_DNA"/>
</dbReference>
<dbReference type="Pfam" id="PF00578">
    <property type="entry name" value="AhpC-TSA"/>
    <property type="match status" value="1"/>
</dbReference>
<evidence type="ECO:0000256" key="4">
    <source>
        <dbReference type="ARBA" id="ARBA00023284"/>
    </source>
</evidence>
<dbReference type="KEGG" id="pbor:BSF38_04683"/>
<name>A0A1U7CW01_9BACT</name>
<feature type="domain" description="Thioredoxin" evidence="6">
    <location>
        <begin position="19"/>
        <end position="182"/>
    </location>
</feature>
<keyword evidence="8" id="KW-1185">Reference proteome</keyword>
<feature type="chain" id="PRO_5012527331" evidence="5">
    <location>
        <begin position="22"/>
        <end position="188"/>
    </location>
</feature>
<evidence type="ECO:0000256" key="3">
    <source>
        <dbReference type="ARBA" id="ARBA00023157"/>
    </source>
</evidence>
<reference evidence="8" key="1">
    <citation type="submission" date="2016-12" db="EMBL/GenBank/DDBJ databases">
        <title>Comparative genomics of four Isosphaeraceae planctomycetes: a common pool of plasmids and glycoside hydrolase genes.</title>
        <authorList>
            <person name="Ivanova A."/>
        </authorList>
    </citation>
    <scope>NUCLEOTIDE SEQUENCE [LARGE SCALE GENOMIC DNA]</scope>
    <source>
        <strain evidence="8">PX4</strain>
    </source>
</reference>
<dbReference type="GO" id="GO:0017004">
    <property type="term" value="P:cytochrome complex assembly"/>
    <property type="evidence" value="ECO:0007669"/>
    <property type="project" value="UniProtKB-KW"/>
</dbReference>
<dbReference type="InterPro" id="IPR036249">
    <property type="entry name" value="Thioredoxin-like_sf"/>
</dbReference>
<dbReference type="InterPro" id="IPR013766">
    <property type="entry name" value="Thioredoxin_domain"/>
</dbReference>
<evidence type="ECO:0000256" key="1">
    <source>
        <dbReference type="ARBA" id="ARBA00004196"/>
    </source>
</evidence>
<keyword evidence="3" id="KW-1015">Disulfide bond</keyword>
<accession>A0A1U7CW01</accession>
<evidence type="ECO:0000259" key="6">
    <source>
        <dbReference type="PROSITE" id="PS51352"/>
    </source>
</evidence>
<dbReference type="InterPro" id="IPR050553">
    <property type="entry name" value="Thioredoxin_ResA/DsbE_sf"/>
</dbReference>
<dbReference type="PANTHER" id="PTHR42852">
    <property type="entry name" value="THIOL:DISULFIDE INTERCHANGE PROTEIN DSBE"/>
    <property type="match status" value="1"/>
</dbReference>
<dbReference type="PANTHER" id="PTHR42852:SF6">
    <property type="entry name" value="THIOL:DISULFIDE INTERCHANGE PROTEIN DSBE"/>
    <property type="match status" value="1"/>
</dbReference>
<dbReference type="STRING" id="1387353.BSF38_04683"/>
<comment type="subcellular location">
    <subcellularLocation>
        <location evidence="1">Cell envelope</location>
    </subcellularLocation>
</comment>
<evidence type="ECO:0000313" key="8">
    <source>
        <dbReference type="Proteomes" id="UP000186309"/>
    </source>
</evidence>
<dbReference type="OrthoDB" id="261812at2"/>
<sequence>MNLPRYAAVAAVSLAGLLASAGHDLTPARADDSNAGSVKLERLSWSDFQKRIASNTQAKWTVVDAWATNCGPCKENFPHLVELHKKYGSKGLAVVSLSLDDPTDEKAVADAEKFLKEKKATFTNVLLSDDSGDGFDKLNISAIPAVFLYGPDGKEVKRFTMDDPNNQFTYEEVEREVASRLADGKASN</sequence>
<dbReference type="Gene3D" id="3.40.30.10">
    <property type="entry name" value="Glutaredoxin"/>
    <property type="match status" value="1"/>
</dbReference>
<evidence type="ECO:0000313" key="7">
    <source>
        <dbReference type="EMBL" id="APW63122.1"/>
    </source>
</evidence>
<gene>
    <name evidence="7" type="primary">resA_18</name>
    <name evidence="7" type="ORF">BSF38_04683</name>
</gene>
<dbReference type="GO" id="GO:0016209">
    <property type="term" value="F:antioxidant activity"/>
    <property type="evidence" value="ECO:0007669"/>
    <property type="project" value="InterPro"/>
</dbReference>
<feature type="signal peptide" evidence="5">
    <location>
        <begin position="1"/>
        <end position="21"/>
    </location>
</feature>
<keyword evidence="5" id="KW-0732">Signal</keyword>
<evidence type="ECO:0000256" key="5">
    <source>
        <dbReference type="SAM" id="SignalP"/>
    </source>
</evidence>
<dbReference type="PROSITE" id="PS51352">
    <property type="entry name" value="THIOREDOXIN_2"/>
    <property type="match status" value="1"/>
</dbReference>
<dbReference type="SUPFAM" id="SSF52833">
    <property type="entry name" value="Thioredoxin-like"/>
    <property type="match status" value="1"/>
</dbReference>
<proteinExistence type="predicted"/>
<dbReference type="AlphaFoldDB" id="A0A1U7CW01"/>
<dbReference type="CDD" id="cd02966">
    <property type="entry name" value="TlpA_like_family"/>
    <property type="match status" value="1"/>
</dbReference>